<name>A0ABT1E6Y3_9FIRM</name>
<dbReference type="Proteomes" id="UP001523566">
    <property type="component" value="Unassembled WGS sequence"/>
</dbReference>
<dbReference type="PANTHER" id="PTHR21363">
    <property type="entry name" value="PREPHENATE DEHYDROGENASE"/>
    <property type="match status" value="1"/>
</dbReference>
<keyword evidence="13" id="KW-1185">Reference proteome</keyword>
<evidence type="ECO:0000256" key="9">
    <source>
        <dbReference type="ARBA" id="ARBA00049260"/>
    </source>
</evidence>
<evidence type="ECO:0000256" key="2">
    <source>
        <dbReference type="ARBA" id="ARBA00007964"/>
    </source>
</evidence>
<dbReference type="PROSITE" id="PS51176">
    <property type="entry name" value="PDH_ADH"/>
    <property type="match status" value="1"/>
</dbReference>
<dbReference type="SUPFAM" id="SSF48179">
    <property type="entry name" value="6-phosphogluconate dehydrogenase C-terminal domain-like"/>
    <property type="match status" value="1"/>
</dbReference>
<evidence type="ECO:0000256" key="3">
    <source>
        <dbReference type="ARBA" id="ARBA00012068"/>
    </source>
</evidence>
<dbReference type="SUPFAM" id="SSF51735">
    <property type="entry name" value="NAD(P)-binding Rossmann-fold domains"/>
    <property type="match status" value="1"/>
</dbReference>
<comment type="catalytic activity">
    <reaction evidence="9">
        <text>prephenate + NAD(+) = 3-(4-hydroxyphenyl)pyruvate + CO2 + NADH</text>
        <dbReference type="Rhea" id="RHEA:13869"/>
        <dbReference type="ChEBI" id="CHEBI:16526"/>
        <dbReference type="ChEBI" id="CHEBI:29934"/>
        <dbReference type="ChEBI" id="CHEBI:36242"/>
        <dbReference type="ChEBI" id="CHEBI:57540"/>
        <dbReference type="ChEBI" id="CHEBI:57945"/>
        <dbReference type="EC" id="1.3.1.12"/>
    </reaction>
</comment>
<dbReference type="PROSITE" id="PS51671">
    <property type="entry name" value="ACT"/>
    <property type="match status" value="1"/>
</dbReference>
<keyword evidence="8" id="KW-0057">Aromatic amino acid biosynthesis</keyword>
<dbReference type="Pfam" id="PF20463">
    <property type="entry name" value="PDH_C"/>
    <property type="match status" value="1"/>
</dbReference>
<dbReference type="InterPro" id="IPR008927">
    <property type="entry name" value="6-PGluconate_DH-like_C_sf"/>
</dbReference>
<dbReference type="Gene3D" id="1.10.3660.10">
    <property type="entry name" value="6-phosphogluconate dehydrogenase C-terminal like domain"/>
    <property type="match status" value="1"/>
</dbReference>
<evidence type="ECO:0000259" key="10">
    <source>
        <dbReference type="PROSITE" id="PS51176"/>
    </source>
</evidence>
<dbReference type="InterPro" id="IPR045865">
    <property type="entry name" value="ACT-like_dom_sf"/>
</dbReference>
<accession>A0ABT1E6Y3</accession>
<dbReference type="SUPFAM" id="SSF55021">
    <property type="entry name" value="ACT-like"/>
    <property type="match status" value="1"/>
</dbReference>
<keyword evidence="7" id="KW-0520">NAD</keyword>
<dbReference type="InterPro" id="IPR046825">
    <property type="entry name" value="PDH_C"/>
</dbReference>
<keyword evidence="8" id="KW-0028">Amino-acid biosynthesis</keyword>
<organism evidence="12 13">
    <name type="scientific">Aequitasia blattaphilus</name>
    <dbReference type="NCBI Taxonomy" id="2949332"/>
    <lineage>
        <taxon>Bacteria</taxon>
        <taxon>Bacillati</taxon>
        <taxon>Bacillota</taxon>
        <taxon>Clostridia</taxon>
        <taxon>Lachnospirales</taxon>
        <taxon>Lachnospiraceae</taxon>
        <taxon>Aequitasia</taxon>
    </lineage>
</organism>
<reference evidence="12 13" key="1">
    <citation type="journal article" date="2022" name="Genome Biol. Evol.">
        <title>Host diet, physiology and behaviors set the stage for Lachnospiraceae cladogenesis.</title>
        <authorList>
            <person name="Vera-Ponce De Leon A."/>
            <person name="Schneider M."/>
            <person name="Jahnes B.C."/>
            <person name="Sadowski V."/>
            <person name="Camuy-Velez L.A."/>
            <person name="Duan J."/>
            <person name="Sabree Z.L."/>
        </authorList>
    </citation>
    <scope>NUCLEOTIDE SEQUENCE [LARGE SCALE GENOMIC DNA]</scope>
    <source>
        <strain evidence="12 13">PAL113</strain>
    </source>
</reference>
<feature type="domain" description="Prephenate/arogenate dehydrogenase" evidence="10">
    <location>
        <begin position="4"/>
        <end position="291"/>
    </location>
</feature>
<protein>
    <recommendedName>
        <fullName evidence="4">Prephenate dehydrogenase</fullName>
        <ecNumber evidence="3">1.3.1.12</ecNumber>
    </recommendedName>
</protein>
<evidence type="ECO:0000313" key="13">
    <source>
        <dbReference type="Proteomes" id="UP001523566"/>
    </source>
</evidence>
<dbReference type="InterPro" id="IPR003099">
    <property type="entry name" value="Prephen_DH"/>
</dbReference>
<sequence length="365" mass="41035">MKKTKIGFVGLGLIGGSIAKAVRLHHPDYELVGFDKNEESLSLAVKEKVLNASTNQIDHNFMDCDFIFLCAPVSFNSAYLTQLKSYINKDCILTDAGSVKNGIHKEIEEVGLSSNFIGGHPMTGSEKSGYKNSKALLLENSYYILTPTQNISKVMIDRYKELIESIKALPFVMDYQTHDFVTGGMSHLPHVVAASLVLYMKEHDTDNHLMKQLAAGGFKDITRIASSSPIMWEHICLENKDNIIQILDDYMSILKDFKQEIKRGEGEKIHALFDSSRNFRNSISDFGSGALKKVYGLYCDLKDETGGIATIASALAKENISIRNIGIIHNREFEDGVLKIEFYKSEDLQRAKGILRREKYIVYER</sequence>
<dbReference type="InterPro" id="IPR046826">
    <property type="entry name" value="PDH_N"/>
</dbReference>
<evidence type="ECO:0000256" key="6">
    <source>
        <dbReference type="ARBA" id="ARBA00023002"/>
    </source>
</evidence>
<evidence type="ECO:0000313" key="12">
    <source>
        <dbReference type="EMBL" id="MCP1101471.1"/>
    </source>
</evidence>
<dbReference type="InterPro" id="IPR050812">
    <property type="entry name" value="Preph/Arog_dehydrog"/>
</dbReference>
<feature type="domain" description="ACT" evidence="11">
    <location>
        <begin position="296"/>
        <end position="365"/>
    </location>
</feature>
<dbReference type="RefSeq" id="WP_262065253.1">
    <property type="nucleotide sequence ID" value="NZ_JAMXOD010000003.1"/>
</dbReference>
<evidence type="ECO:0000256" key="8">
    <source>
        <dbReference type="ARBA" id="ARBA00023141"/>
    </source>
</evidence>
<dbReference type="EMBL" id="JAMZFW010000003">
    <property type="protein sequence ID" value="MCP1101471.1"/>
    <property type="molecule type" value="Genomic_DNA"/>
</dbReference>
<comment type="pathway">
    <text evidence="1">Amino-acid biosynthesis; L-tyrosine biosynthesis; (4-hydroxyphenyl)pyruvate from prephenate (NAD(+) route): step 1/1.</text>
</comment>
<evidence type="ECO:0000256" key="1">
    <source>
        <dbReference type="ARBA" id="ARBA00005067"/>
    </source>
</evidence>
<dbReference type="InterPro" id="IPR002912">
    <property type="entry name" value="ACT_dom"/>
</dbReference>
<evidence type="ECO:0000256" key="4">
    <source>
        <dbReference type="ARBA" id="ARBA00016891"/>
    </source>
</evidence>
<comment type="caution">
    <text evidence="12">The sequence shown here is derived from an EMBL/GenBank/DDBJ whole genome shotgun (WGS) entry which is preliminary data.</text>
</comment>
<keyword evidence="5" id="KW-0827">Tyrosine biosynthesis</keyword>
<proteinExistence type="inferred from homology"/>
<evidence type="ECO:0000259" key="11">
    <source>
        <dbReference type="PROSITE" id="PS51671"/>
    </source>
</evidence>
<dbReference type="EC" id="1.3.1.12" evidence="3"/>
<dbReference type="Pfam" id="PF02153">
    <property type="entry name" value="PDH_N"/>
    <property type="match status" value="1"/>
</dbReference>
<comment type="similarity">
    <text evidence="2">Belongs to the prephenate/arogenate dehydrogenase family.</text>
</comment>
<dbReference type="InterPro" id="IPR036291">
    <property type="entry name" value="NAD(P)-bd_dom_sf"/>
</dbReference>
<dbReference type="Gene3D" id="3.40.50.720">
    <property type="entry name" value="NAD(P)-binding Rossmann-like Domain"/>
    <property type="match status" value="1"/>
</dbReference>
<gene>
    <name evidence="12" type="ORF">NK125_03460</name>
</gene>
<dbReference type="PANTHER" id="PTHR21363:SF0">
    <property type="entry name" value="PREPHENATE DEHYDROGENASE [NADP(+)]"/>
    <property type="match status" value="1"/>
</dbReference>
<evidence type="ECO:0000256" key="5">
    <source>
        <dbReference type="ARBA" id="ARBA00022498"/>
    </source>
</evidence>
<evidence type="ECO:0000256" key="7">
    <source>
        <dbReference type="ARBA" id="ARBA00023027"/>
    </source>
</evidence>
<keyword evidence="6" id="KW-0560">Oxidoreductase</keyword>